<keyword evidence="2" id="KW-1185">Reference proteome</keyword>
<dbReference type="Pfam" id="PF10980">
    <property type="entry name" value="DUF2787"/>
    <property type="match status" value="1"/>
</dbReference>
<sequence>MHLTFNVERLLLPVTVDLQQKLQTIATQHNLPTTSTSALTFNFRDTGYSAESGGWHPVEIRIEQENGQWHFSYITDFSYVGYPYPELAKEVDFDFDNNRASVLYSWEEVITDSRVAEFYQMWEHNFVAYVEMEAFDEIKVTVENQ</sequence>
<dbReference type="EMBL" id="FYAJ01000001">
    <property type="protein sequence ID" value="SMY33541.1"/>
    <property type="molecule type" value="Genomic_DNA"/>
</dbReference>
<dbReference type="PANTHER" id="PTHR38978:SF2">
    <property type="entry name" value="DUF2787 DOMAIN-CONTAINING PROTEIN"/>
    <property type="match status" value="1"/>
</dbReference>
<gene>
    <name evidence="1" type="ORF">PAND9192_01047</name>
</gene>
<dbReference type="RefSeq" id="WP_087852831.1">
    <property type="nucleotide sequence ID" value="NZ_FYAJ01000001.1"/>
</dbReference>
<dbReference type="Proteomes" id="UP000195719">
    <property type="component" value="Unassembled WGS sequence"/>
</dbReference>
<dbReference type="AlphaFoldDB" id="A0A1Y6ME86"/>
<reference evidence="2" key="1">
    <citation type="submission" date="2017-06" db="EMBL/GenBank/DDBJ databases">
        <authorList>
            <person name="Rodrigo-Torres L."/>
            <person name="Arahal R.D."/>
            <person name="Lucena T."/>
        </authorList>
    </citation>
    <scope>NUCLEOTIDE SEQUENCE [LARGE SCALE GENOMIC DNA]</scope>
    <source>
        <strain evidence="2">CECT 9192</strain>
    </source>
</reference>
<evidence type="ECO:0008006" key="3">
    <source>
        <dbReference type="Google" id="ProtNLM"/>
    </source>
</evidence>
<accession>A0A1Y6ME86</accession>
<evidence type="ECO:0000313" key="1">
    <source>
        <dbReference type="EMBL" id="SMY33541.1"/>
    </source>
</evidence>
<dbReference type="InterPro" id="IPR021248">
    <property type="entry name" value="DUF2787"/>
</dbReference>
<evidence type="ECO:0000313" key="2">
    <source>
        <dbReference type="Proteomes" id="UP000195719"/>
    </source>
</evidence>
<protein>
    <recommendedName>
        <fullName evidence="3">DUF2787 domain-containing protein</fullName>
    </recommendedName>
</protein>
<dbReference type="Gene3D" id="3.10.450.430">
    <property type="entry name" value="Protein of unknown function DUF2787"/>
    <property type="match status" value="1"/>
</dbReference>
<organism evidence="1 2">
    <name type="scientific">Photobacterium andalusiense</name>
    <dbReference type="NCBI Taxonomy" id="2204296"/>
    <lineage>
        <taxon>Bacteria</taxon>
        <taxon>Pseudomonadati</taxon>
        <taxon>Pseudomonadota</taxon>
        <taxon>Gammaproteobacteria</taxon>
        <taxon>Vibrionales</taxon>
        <taxon>Vibrionaceae</taxon>
        <taxon>Photobacterium</taxon>
    </lineage>
</organism>
<proteinExistence type="predicted"/>
<name>A0A1Y6ME86_9GAMM</name>
<dbReference type="PANTHER" id="PTHR38978">
    <property type="entry name" value="DUF2787 DOMAIN-CONTAINING PROTEIN"/>
    <property type="match status" value="1"/>
</dbReference>